<dbReference type="InterPro" id="IPR001623">
    <property type="entry name" value="DnaJ_domain"/>
</dbReference>
<dbReference type="AlphaFoldDB" id="A0AAI8VVM0"/>
<dbReference type="SUPFAM" id="SSF46565">
    <property type="entry name" value="Chaperone J-domain"/>
    <property type="match status" value="1"/>
</dbReference>
<dbReference type="PANTHER" id="PTHR44360:SF1">
    <property type="entry name" value="DNAJ HOMOLOG SUBFAMILY B MEMBER 9"/>
    <property type="match status" value="1"/>
</dbReference>
<evidence type="ECO:0000256" key="2">
    <source>
        <dbReference type="SAM" id="MobiDB-lite"/>
    </source>
</evidence>
<dbReference type="SMART" id="SM00271">
    <property type="entry name" value="DnaJ"/>
    <property type="match status" value="1"/>
</dbReference>
<dbReference type="Proteomes" id="UP001295740">
    <property type="component" value="Unassembled WGS sequence"/>
</dbReference>
<dbReference type="PROSITE" id="PS50076">
    <property type="entry name" value="DNAJ_2"/>
    <property type="match status" value="1"/>
</dbReference>
<dbReference type="InterPro" id="IPR036869">
    <property type="entry name" value="J_dom_sf"/>
</dbReference>
<dbReference type="GO" id="GO:0051087">
    <property type="term" value="F:protein-folding chaperone binding"/>
    <property type="evidence" value="ECO:0007669"/>
    <property type="project" value="TreeGrafter"/>
</dbReference>
<keyword evidence="5" id="KW-1185">Reference proteome</keyword>
<keyword evidence="1" id="KW-0143">Chaperone</keyword>
<dbReference type="InterPro" id="IPR051948">
    <property type="entry name" value="Hsp70_co-chaperone_J-domain"/>
</dbReference>
<dbReference type="Gene3D" id="1.10.287.110">
    <property type="entry name" value="DnaJ domain"/>
    <property type="match status" value="1"/>
</dbReference>
<feature type="compositionally biased region" description="Basic and acidic residues" evidence="2">
    <location>
        <begin position="66"/>
        <end position="77"/>
    </location>
</feature>
<gene>
    <name evidence="4" type="ORF">KHLLAP_LOCUS12360</name>
</gene>
<feature type="region of interest" description="Disordered" evidence="2">
    <location>
        <begin position="64"/>
        <end position="92"/>
    </location>
</feature>
<proteinExistence type="predicted"/>
<dbReference type="GO" id="GO:0051787">
    <property type="term" value="F:misfolded protein binding"/>
    <property type="evidence" value="ECO:0007669"/>
    <property type="project" value="TreeGrafter"/>
</dbReference>
<dbReference type="Pfam" id="PF00226">
    <property type="entry name" value="DnaJ"/>
    <property type="match status" value="1"/>
</dbReference>
<accession>A0AAI8VVM0</accession>
<evidence type="ECO:0000259" key="3">
    <source>
        <dbReference type="PROSITE" id="PS50076"/>
    </source>
</evidence>
<dbReference type="CDD" id="cd06257">
    <property type="entry name" value="DnaJ"/>
    <property type="match status" value="1"/>
</dbReference>
<dbReference type="GO" id="GO:0005783">
    <property type="term" value="C:endoplasmic reticulum"/>
    <property type="evidence" value="ECO:0007669"/>
    <property type="project" value="TreeGrafter"/>
</dbReference>
<organism evidence="4 5">
    <name type="scientific">Anthostomella pinea</name>
    <dbReference type="NCBI Taxonomy" id="933095"/>
    <lineage>
        <taxon>Eukaryota</taxon>
        <taxon>Fungi</taxon>
        <taxon>Dikarya</taxon>
        <taxon>Ascomycota</taxon>
        <taxon>Pezizomycotina</taxon>
        <taxon>Sordariomycetes</taxon>
        <taxon>Xylariomycetidae</taxon>
        <taxon>Xylariales</taxon>
        <taxon>Xylariaceae</taxon>
        <taxon>Anthostomella</taxon>
    </lineage>
</organism>
<dbReference type="GO" id="GO:0036503">
    <property type="term" value="P:ERAD pathway"/>
    <property type="evidence" value="ECO:0007669"/>
    <property type="project" value="TreeGrafter"/>
</dbReference>
<dbReference type="PANTHER" id="PTHR44360">
    <property type="entry name" value="DNAJ HOMOLOG SUBFAMILY B MEMBER 9"/>
    <property type="match status" value="1"/>
</dbReference>
<evidence type="ECO:0000256" key="1">
    <source>
        <dbReference type="ARBA" id="ARBA00023186"/>
    </source>
</evidence>
<name>A0AAI8VVM0_9PEZI</name>
<reference evidence="4" key="1">
    <citation type="submission" date="2023-10" db="EMBL/GenBank/DDBJ databases">
        <authorList>
            <person name="Hackl T."/>
        </authorList>
    </citation>
    <scope>NUCLEOTIDE SEQUENCE</scope>
</reference>
<sequence length="250" mass="28345">MSRTTFPAHNLYETLGVSRSASTVEIRKAYRELCLTNHPDKAGSTSTATARFVKIKEAYEILGNPDARRQHDDHASSDARGSSHRHDDTRDRASAQALIRKRILKYTLPLLEYRQTKVADNLRILKEDKVAILDIIEAFGLMGDDVGHKLWNGLFIQIETAMTMATREFTHVNDRLADIAKGHIRTTDEGLPKTLARIEGMVAIMQCAALALVELTHLLEEERFTYEDVMEQMRRQLGIWANPGNSVHFF</sequence>
<dbReference type="EMBL" id="CAUWAG010000018">
    <property type="protein sequence ID" value="CAJ2511892.1"/>
    <property type="molecule type" value="Genomic_DNA"/>
</dbReference>
<evidence type="ECO:0000313" key="4">
    <source>
        <dbReference type="EMBL" id="CAJ2511892.1"/>
    </source>
</evidence>
<evidence type="ECO:0000313" key="5">
    <source>
        <dbReference type="Proteomes" id="UP001295740"/>
    </source>
</evidence>
<dbReference type="PRINTS" id="PR00625">
    <property type="entry name" value="JDOMAIN"/>
</dbReference>
<comment type="caution">
    <text evidence="4">The sequence shown here is derived from an EMBL/GenBank/DDBJ whole genome shotgun (WGS) entry which is preliminary data.</text>
</comment>
<protein>
    <submittedName>
        <fullName evidence="4">Uu.00g075170.m01.CDS01</fullName>
    </submittedName>
</protein>
<feature type="domain" description="J" evidence="3">
    <location>
        <begin position="10"/>
        <end position="75"/>
    </location>
</feature>